<feature type="signal peptide" evidence="1">
    <location>
        <begin position="1"/>
        <end position="20"/>
    </location>
</feature>
<evidence type="ECO:0000256" key="1">
    <source>
        <dbReference type="SAM" id="SignalP"/>
    </source>
</evidence>
<dbReference type="GO" id="GO:0009055">
    <property type="term" value="F:electron transfer activity"/>
    <property type="evidence" value="ECO:0007669"/>
    <property type="project" value="InterPro"/>
</dbReference>
<dbReference type="InterPro" id="IPR036909">
    <property type="entry name" value="Cyt_c-like_dom_sf"/>
</dbReference>
<dbReference type="GO" id="GO:0020037">
    <property type="term" value="F:heme binding"/>
    <property type="evidence" value="ECO:0007669"/>
    <property type="project" value="InterPro"/>
</dbReference>
<gene>
    <name evidence="2" type="ORF">F0L46_11535</name>
</gene>
<dbReference type="AlphaFoldDB" id="A0A5B2VG24"/>
<dbReference type="OrthoDB" id="9805828at2"/>
<sequence length="116" mass="12408">MLKTLLLAALAATLAGAAHAQAPAFAPRDESVEALPAGPGREETFGLCSACHAFRLVSNQGMSRAAWDDTLTFMTQRHNMPDVQGAERDAILDYLAAHYAPRTQGRGGWTNPFAPQ</sequence>
<name>A0A5B2VG24_9HYPH</name>
<evidence type="ECO:0000313" key="3">
    <source>
        <dbReference type="Proteomes" id="UP000323142"/>
    </source>
</evidence>
<dbReference type="SUPFAM" id="SSF46626">
    <property type="entry name" value="Cytochrome c"/>
    <property type="match status" value="1"/>
</dbReference>
<feature type="chain" id="PRO_5023021455" description="Cytochrome c" evidence="1">
    <location>
        <begin position="21"/>
        <end position="116"/>
    </location>
</feature>
<keyword evidence="3" id="KW-1185">Reference proteome</keyword>
<dbReference type="RefSeq" id="WP_149817616.1">
    <property type="nucleotide sequence ID" value="NZ_VUOA01000020.1"/>
</dbReference>
<dbReference type="Gene3D" id="1.10.760.10">
    <property type="entry name" value="Cytochrome c-like domain"/>
    <property type="match status" value="1"/>
</dbReference>
<evidence type="ECO:0000313" key="2">
    <source>
        <dbReference type="EMBL" id="KAA2237087.1"/>
    </source>
</evidence>
<comment type="caution">
    <text evidence="2">The sequence shown here is derived from an EMBL/GenBank/DDBJ whole genome shotgun (WGS) entry which is preliminary data.</text>
</comment>
<reference evidence="2 3" key="1">
    <citation type="submission" date="2019-09" db="EMBL/GenBank/DDBJ databases">
        <title>Salinarimonas rosea gen. nov., sp. nov., a new member of the a-2 subgroup of the Proteobacteria.</title>
        <authorList>
            <person name="Liu J."/>
        </authorList>
    </citation>
    <scope>NUCLEOTIDE SEQUENCE [LARGE SCALE GENOMIC DNA]</scope>
    <source>
        <strain evidence="2 3">BN140002</strain>
    </source>
</reference>
<dbReference type="EMBL" id="VUOA01000020">
    <property type="protein sequence ID" value="KAA2237087.1"/>
    <property type="molecule type" value="Genomic_DNA"/>
</dbReference>
<accession>A0A5B2VG24</accession>
<evidence type="ECO:0008006" key="4">
    <source>
        <dbReference type="Google" id="ProtNLM"/>
    </source>
</evidence>
<keyword evidence="1" id="KW-0732">Signal</keyword>
<proteinExistence type="predicted"/>
<protein>
    <recommendedName>
        <fullName evidence="4">Cytochrome c</fullName>
    </recommendedName>
</protein>
<organism evidence="2 3">
    <name type="scientific">Salinarimonas soli</name>
    <dbReference type="NCBI Taxonomy" id="1638099"/>
    <lineage>
        <taxon>Bacteria</taxon>
        <taxon>Pseudomonadati</taxon>
        <taxon>Pseudomonadota</taxon>
        <taxon>Alphaproteobacteria</taxon>
        <taxon>Hyphomicrobiales</taxon>
        <taxon>Salinarimonadaceae</taxon>
        <taxon>Salinarimonas</taxon>
    </lineage>
</organism>
<reference evidence="2 3" key="2">
    <citation type="submission" date="2019-09" db="EMBL/GenBank/DDBJ databases">
        <authorList>
            <person name="Jin C."/>
        </authorList>
    </citation>
    <scope>NUCLEOTIDE SEQUENCE [LARGE SCALE GENOMIC DNA]</scope>
    <source>
        <strain evidence="2 3">BN140002</strain>
    </source>
</reference>
<dbReference type="Proteomes" id="UP000323142">
    <property type="component" value="Unassembled WGS sequence"/>
</dbReference>